<evidence type="ECO:0008006" key="4">
    <source>
        <dbReference type="Google" id="ProtNLM"/>
    </source>
</evidence>
<keyword evidence="3" id="KW-1185">Reference proteome</keyword>
<dbReference type="Proteomes" id="UP000237438">
    <property type="component" value="Unassembled WGS sequence"/>
</dbReference>
<dbReference type="Pfam" id="PF13093">
    <property type="entry name" value="FTA4"/>
    <property type="match status" value="1"/>
</dbReference>
<evidence type="ECO:0000256" key="1">
    <source>
        <dbReference type="SAM" id="MobiDB-lite"/>
    </source>
</evidence>
<dbReference type="GO" id="GO:0031511">
    <property type="term" value="C:Mis6-Sim4 complex"/>
    <property type="evidence" value="ECO:0007669"/>
    <property type="project" value="InterPro"/>
</dbReference>
<protein>
    <recommendedName>
        <fullName evidence="4">Kinetochore protein</fullName>
    </recommendedName>
</protein>
<dbReference type="OrthoDB" id="21214at2759"/>
<dbReference type="EMBL" id="PEDP01000330">
    <property type="protein sequence ID" value="POS86444.1"/>
    <property type="molecule type" value="Genomic_DNA"/>
</dbReference>
<dbReference type="PANTHER" id="PTHR42040:SF1">
    <property type="entry name" value="INNER KINETOCHORE SUBUNIT FTA4"/>
    <property type="match status" value="1"/>
</dbReference>
<evidence type="ECO:0000313" key="2">
    <source>
        <dbReference type="EMBL" id="POS86444.1"/>
    </source>
</evidence>
<evidence type="ECO:0000313" key="3">
    <source>
        <dbReference type="Proteomes" id="UP000237438"/>
    </source>
</evidence>
<dbReference type="PANTHER" id="PTHR42040">
    <property type="entry name" value="INNER KINETOCHORE SUBUNIT FTA4"/>
    <property type="match status" value="1"/>
</dbReference>
<dbReference type="STRING" id="225359.A0A2S4PWM4"/>
<sequence>MDGFAPTTIELKAEFLRKQIHILSEPLRPTAEFYASRRFTESSLEKKSIDKVLNQLNKRLKRHNNVAYGRRAQRHVAEQVDRLSWDTPSQNQFGREFREAWAEVGTDYCASETIEKLPNEWPKDIDGNQIGNKEREQEQEQDSRRELGTEVEAGLDNIDKYETLNQRYTKLRCNLAELNTRRYVMKQRLEKLNSIRDILRFFDFPMEIQKNLVTRDGELEQELERMCRLMLRVERGMSAGGPLRSRIETDIEYNDQVDLNEYEERKVLSLIT</sequence>
<name>A0A2S4PWM4_9PEZI</name>
<organism evidence="2 3">
    <name type="scientific">Erysiphe pulchra</name>
    <dbReference type="NCBI Taxonomy" id="225359"/>
    <lineage>
        <taxon>Eukaryota</taxon>
        <taxon>Fungi</taxon>
        <taxon>Dikarya</taxon>
        <taxon>Ascomycota</taxon>
        <taxon>Pezizomycotina</taxon>
        <taxon>Leotiomycetes</taxon>
        <taxon>Erysiphales</taxon>
        <taxon>Erysiphaceae</taxon>
        <taxon>Erysiphe</taxon>
    </lineage>
</organism>
<comment type="caution">
    <text evidence="2">The sequence shown here is derived from an EMBL/GenBank/DDBJ whole genome shotgun (WGS) entry which is preliminary data.</text>
</comment>
<feature type="compositionally biased region" description="Basic and acidic residues" evidence="1">
    <location>
        <begin position="120"/>
        <end position="148"/>
    </location>
</feature>
<feature type="region of interest" description="Disordered" evidence="1">
    <location>
        <begin position="120"/>
        <end position="149"/>
    </location>
</feature>
<dbReference type="AlphaFoldDB" id="A0A2S4PWM4"/>
<dbReference type="InterPro" id="IPR025207">
    <property type="entry name" value="Sim4_Fta4"/>
</dbReference>
<reference evidence="2 3" key="1">
    <citation type="submission" date="2017-10" db="EMBL/GenBank/DDBJ databases">
        <title>Development of genomic resources for the powdery mildew, Erysiphe pulchra.</title>
        <authorList>
            <person name="Wadl P.A."/>
            <person name="Mack B.M."/>
            <person name="Moore G."/>
            <person name="Beltz S.B."/>
        </authorList>
    </citation>
    <scope>NUCLEOTIDE SEQUENCE [LARGE SCALE GENOMIC DNA]</scope>
    <source>
        <strain evidence="2">Cflorida</strain>
    </source>
</reference>
<proteinExistence type="predicted"/>
<accession>A0A2S4PWM4</accession>
<gene>
    <name evidence="2" type="ORF">EPUL_001531</name>
</gene>